<evidence type="ECO:0000313" key="2">
    <source>
        <dbReference type="EMBL" id="SDR14470.1"/>
    </source>
</evidence>
<accession>A0A1H1GMR6</accession>
<reference evidence="3" key="1">
    <citation type="submission" date="2016-10" db="EMBL/GenBank/DDBJ databases">
        <authorList>
            <person name="Varghese N."/>
            <person name="Submissions S."/>
        </authorList>
    </citation>
    <scope>NUCLEOTIDE SEQUENCE [LARGE SCALE GENOMIC DNA]</scope>
    <source>
        <strain evidence="3">DUS833</strain>
    </source>
</reference>
<dbReference type="EMBL" id="FNKX01000001">
    <property type="protein sequence ID" value="SDR14470.1"/>
    <property type="molecule type" value="Genomic_DNA"/>
</dbReference>
<proteinExistence type="predicted"/>
<evidence type="ECO:0000256" key="1">
    <source>
        <dbReference type="SAM" id="MobiDB-lite"/>
    </source>
</evidence>
<dbReference type="AlphaFoldDB" id="A0A1H1GMR6"/>
<dbReference type="STRING" id="157910.SAMN05445850_2981"/>
<sequence length="279" mass="30504">MRHAFERWSVGAPPSGARAMAAADAVIGPSDGGRVGPPSGADRTRPHARLSHPRRHRRRPPAARSRRRANHRGNGDAARVGHRRARSRRYAGGTDARTAFRERQRRAGRARRSARGPHERSGETVPARNGNETAARAPRTRGTLSANVRSDDAASQPRRCRPSSRLPFPSIRNNNMKFEGIYTPAITPLTAQGQIDKTPFADVLDADRGRPDERVDGPRVLRDGLPCIEDQDDALPGYGPLYVCLGSRANTGSLEPEKIHVDSLDGTLPVRRGAIRSSR</sequence>
<dbReference type="Proteomes" id="UP000199365">
    <property type="component" value="Unassembled WGS sequence"/>
</dbReference>
<feature type="compositionally biased region" description="Basic residues" evidence="1">
    <location>
        <begin position="103"/>
        <end position="115"/>
    </location>
</feature>
<feature type="compositionally biased region" description="Basic residues" evidence="1">
    <location>
        <begin position="46"/>
        <end position="71"/>
    </location>
</feature>
<feature type="region of interest" description="Disordered" evidence="1">
    <location>
        <begin position="22"/>
        <end position="171"/>
    </location>
</feature>
<feature type="compositionally biased region" description="Basic residues" evidence="1">
    <location>
        <begin position="80"/>
        <end position="89"/>
    </location>
</feature>
<evidence type="ECO:0000313" key="3">
    <source>
        <dbReference type="Proteomes" id="UP000199365"/>
    </source>
</evidence>
<gene>
    <name evidence="2" type="ORF">SAMN05445850_2981</name>
</gene>
<name>A0A1H1GMR6_9BURK</name>
<protein>
    <submittedName>
        <fullName evidence="2">Uncharacterized protein</fullName>
    </submittedName>
</protein>
<organism evidence="2 3">
    <name type="scientific">Paraburkholderia tuberum</name>
    <dbReference type="NCBI Taxonomy" id="157910"/>
    <lineage>
        <taxon>Bacteria</taxon>
        <taxon>Pseudomonadati</taxon>
        <taxon>Pseudomonadota</taxon>
        <taxon>Betaproteobacteria</taxon>
        <taxon>Burkholderiales</taxon>
        <taxon>Burkholderiaceae</taxon>
        <taxon>Paraburkholderia</taxon>
    </lineage>
</organism>
<keyword evidence="3" id="KW-1185">Reference proteome</keyword>